<accession>A0ABR6ZH70</accession>
<dbReference type="Gene3D" id="3.40.50.1820">
    <property type="entry name" value="alpha/beta hydrolase"/>
    <property type="match status" value="1"/>
</dbReference>
<dbReference type="InterPro" id="IPR029063">
    <property type="entry name" value="SAM-dependent_MTases_sf"/>
</dbReference>
<gene>
    <name evidence="4" type="ORF">H8L47_25415</name>
</gene>
<dbReference type="RefSeq" id="WP_186956504.1">
    <property type="nucleotide sequence ID" value="NZ_JACOFX010000021.1"/>
</dbReference>
<dbReference type="Proteomes" id="UP000646911">
    <property type="component" value="Unassembled WGS sequence"/>
</dbReference>
<dbReference type="PANTHER" id="PTHR11487:SF0">
    <property type="entry name" value="S-ACYL FATTY ACID SYNTHASE THIOESTERASE, MEDIUM CHAIN"/>
    <property type="match status" value="1"/>
</dbReference>
<dbReference type="CDD" id="cd02440">
    <property type="entry name" value="AdoMet_MTases"/>
    <property type="match status" value="1"/>
</dbReference>
<sequence length="555" mass="60055">MTEVKLQVQEAAGLTRLVYARLNDLVTALDAGQRFEFMNRGYAEAGSKQSAGDMQERLLWEIIGDTALDGCHILDAGCGRGGTLAAIARKQTSASLTGIDLSPEQIDACRSRFGRLKVRWQVADAANLPQVAGSQDVILAIELLKELHTPSAFVLSAARLLKTGGCLLIADLLNEDAWKTLSRQLLEGGFRLDSCRDLSAGVLAAANVRQMQYQENGGNGDAATNEENFLRTVLSEELAAQQTALATASLRYKALRLIRDGRPVNESLPHWQLPVPTAIARVTETSAFAAPAAVGEVFPYGMPCDATRLPVFAFPFAGGGASVFRGWHQTLANDMQFCPVQLPGREGFMMESPLQSMDQWVAWVMTQIRPQLDAMGDERPFALFGHCLGGLLAYELALALTEAGRPPAALWLTATNPPHLPLSSMLINLLQIAPFDHADLAIVLKVLGGTPPDVLAAPAMMRAVQKTMQADFAVGARYQRFEKRRLPCPVHTIAGTRDKLVTPAHMRGWQTYSATPVAGMSIDAEHFFLRGSRTEVQAMLRTQAAAITGKAGNIV</sequence>
<dbReference type="GO" id="GO:0032259">
    <property type="term" value="P:methylation"/>
    <property type="evidence" value="ECO:0007669"/>
    <property type="project" value="UniProtKB-KW"/>
</dbReference>
<dbReference type="PANTHER" id="PTHR11487">
    <property type="entry name" value="THIOESTERASE"/>
    <property type="match status" value="1"/>
</dbReference>
<reference evidence="4 5" key="1">
    <citation type="submission" date="2020-08" db="EMBL/GenBank/DDBJ databases">
        <title>Novel species isolated from subtropical streams in China.</title>
        <authorList>
            <person name="Lu H."/>
        </authorList>
    </citation>
    <scope>NUCLEOTIDE SEQUENCE [LARGE SCALE GENOMIC DNA]</scope>
    <source>
        <strain evidence="4 5">NL8W</strain>
    </source>
</reference>
<feature type="domain" description="Thioesterase" evidence="2">
    <location>
        <begin position="310"/>
        <end position="536"/>
    </location>
</feature>
<evidence type="ECO:0000259" key="2">
    <source>
        <dbReference type="Pfam" id="PF00975"/>
    </source>
</evidence>
<evidence type="ECO:0000259" key="3">
    <source>
        <dbReference type="Pfam" id="PF13649"/>
    </source>
</evidence>
<feature type="domain" description="Methyltransferase" evidence="3">
    <location>
        <begin position="73"/>
        <end position="165"/>
    </location>
</feature>
<dbReference type="InterPro" id="IPR029058">
    <property type="entry name" value="AB_hydrolase_fold"/>
</dbReference>
<dbReference type="InterPro" id="IPR012223">
    <property type="entry name" value="TEII"/>
</dbReference>
<dbReference type="GO" id="GO:0008168">
    <property type="term" value="F:methyltransferase activity"/>
    <property type="evidence" value="ECO:0007669"/>
    <property type="project" value="UniProtKB-KW"/>
</dbReference>
<keyword evidence="4" id="KW-0489">Methyltransferase</keyword>
<comment type="similarity">
    <text evidence="1">Belongs to the thioesterase family.</text>
</comment>
<dbReference type="Pfam" id="PF00975">
    <property type="entry name" value="Thioesterase"/>
    <property type="match status" value="1"/>
</dbReference>
<evidence type="ECO:0000313" key="5">
    <source>
        <dbReference type="Proteomes" id="UP000646911"/>
    </source>
</evidence>
<dbReference type="Pfam" id="PF13649">
    <property type="entry name" value="Methyltransf_25"/>
    <property type="match status" value="1"/>
</dbReference>
<dbReference type="InterPro" id="IPR001031">
    <property type="entry name" value="Thioesterase"/>
</dbReference>
<dbReference type="SUPFAM" id="SSF53335">
    <property type="entry name" value="S-adenosyl-L-methionine-dependent methyltransferases"/>
    <property type="match status" value="1"/>
</dbReference>
<evidence type="ECO:0000313" key="4">
    <source>
        <dbReference type="EMBL" id="MBC3910916.1"/>
    </source>
</evidence>
<organism evidence="4 5">
    <name type="scientific">Undibacterium umbellatum</name>
    <dbReference type="NCBI Taxonomy" id="2762300"/>
    <lineage>
        <taxon>Bacteria</taxon>
        <taxon>Pseudomonadati</taxon>
        <taxon>Pseudomonadota</taxon>
        <taxon>Betaproteobacteria</taxon>
        <taxon>Burkholderiales</taxon>
        <taxon>Oxalobacteraceae</taxon>
        <taxon>Undibacterium</taxon>
    </lineage>
</organism>
<proteinExistence type="inferred from homology"/>
<dbReference type="InterPro" id="IPR041698">
    <property type="entry name" value="Methyltransf_25"/>
</dbReference>
<keyword evidence="5" id="KW-1185">Reference proteome</keyword>
<evidence type="ECO:0000256" key="1">
    <source>
        <dbReference type="ARBA" id="ARBA00007169"/>
    </source>
</evidence>
<comment type="caution">
    <text evidence="4">The sequence shown here is derived from an EMBL/GenBank/DDBJ whole genome shotgun (WGS) entry which is preliminary data.</text>
</comment>
<protein>
    <submittedName>
        <fullName evidence="4">Methyltransferase domain-containing protein</fullName>
    </submittedName>
</protein>
<dbReference type="Gene3D" id="3.40.50.150">
    <property type="entry name" value="Vaccinia Virus protein VP39"/>
    <property type="match status" value="1"/>
</dbReference>
<dbReference type="SUPFAM" id="SSF53474">
    <property type="entry name" value="alpha/beta-Hydrolases"/>
    <property type="match status" value="1"/>
</dbReference>
<keyword evidence="4" id="KW-0808">Transferase</keyword>
<name>A0ABR6ZH70_9BURK</name>
<dbReference type="EMBL" id="JACOFX010000021">
    <property type="protein sequence ID" value="MBC3910916.1"/>
    <property type="molecule type" value="Genomic_DNA"/>
</dbReference>